<sequence length="197" mass="24228">MITKVEQYRMKMERSQKKILLRTARAYRTVSREALQVITQLPIEQWTEERGNIYRFHRSKKEARQTQMERWQKKLRENTGKAAWTKILIPNIKMWTKRKWGQLRAFGQYRHRIGKSRNQECYECGEAEDAAKYTVFECAKWAGNRKEVEENLGRKLDENYIIRIMIESRRNWINIENFIEEIIERKEKEEWRRERIL</sequence>
<dbReference type="EMBL" id="JALNTZ010000002">
    <property type="protein sequence ID" value="KAJ3660661.1"/>
    <property type="molecule type" value="Genomic_DNA"/>
</dbReference>
<name>A0AA38ISF9_9CUCU</name>
<reference evidence="1" key="1">
    <citation type="journal article" date="2023" name="G3 (Bethesda)">
        <title>Whole genome assemblies of Zophobas morio and Tenebrio molitor.</title>
        <authorList>
            <person name="Kaur S."/>
            <person name="Stinson S.A."/>
            <person name="diCenzo G.C."/>
        </authorList>
    </citation>
    <scope>NUCLEOTIDE SEQUENCE</scope>
    <source>
        <strain evidence="1">QUZm001</strain>
    </source>
</reference>
<protein>
    <recommendedName>
        <fullName evidence="3">Reverse transcriptase</fullName>
    </recommendedName>
</protein>
<keyword evidence="2" id="KW-1185">Reference proteome</keyword>
<dbReference type="AlphaFoldDB" id="A0AA38ISF9"/>
<proteinExistence type="predicted"/>
<evidence type="ECO:0000313" key="1">
    <source>
        <dbReference type="EMBL" id="KAJ3660661.1"/>
    </source>
</evidence>
<accession>A0AA38ISF9</accession>
<evidence type="ECO:0008006" key="3">
    <source>
        <dbReference type="Google" id="ProtNLM"/>
    </source>
</evidence>
<dbReference type="Proteomes" id="UP001168821">
    <property type="component" value="Unassembled WGS sequence"/>
</dbReference>
<comment type="caution">
    <text evidence="1">The sequence shown here is derived from an EMBL/GenBank/DDBJ whole genome shotgun (WGS) entry which is preliminary data.</text>
</comment>
<evidence type="ECO:0000313" key="2">
    <source>
        <dbReference type="Proteomes" id="UP001168821"/>
    </source>
</evidence>
<gene>
    <name evidence="1" type="ORF">Zmor_005100</name>
</gene>
<organism evidence="1 2">
    <name type="scientific">Zophobas morio</name>
    <dbReference type="NCBI Taxonomy" id="2755281"/>
    <lineage>
        <taxon>Eukaryota</taxon>
        <taxon>Metazoa</taxon>
        <taxon>Ecdysozoa</taxon>
        <taxon>Arthropoda</taxon>
        <taxon>Hexapoda</taxon>
        <taxon>Insecta</taxon>
        <taxon>Pterygota</taxon>
        <taxon>Neoptera</taxon>
        <taxon>Endopterygota</taxon>
        <taxon>Coleoptera</taxon>
        <taxon>Polyphaga</taxon>
        <taxon>Cucujiformia</taxon>
        <taxon>Tenebrionidae</taxon>
        <taxon>Zophobas</taxon>
    </lineage>
</organism>